<protein>
    <submittedName>
        <fullName evidence="5">GntR family transcriptional regulator</fullName>
    </submittedName>
</protein>
<dbReference type="PANTHER" id="PTHR43537:SF24">
    <property type="entry name" value="GLUCONATE OPERON TRANSCRIPTIONAL REPRESSOR"/>
    <property type="match status" value="1"/>
</dbReference>
<dbReference type="SMART" id="SM00345">
    <property type="entry name" value="HTH_GNTR"/>
    <property type="match status" value="1"/>
</dbReference>
<dbReference type="Gene3D" id="1.20.120.530">
    <property type="entry name" value="GntR ligand-binding domain-like"/>
    <property type="match status" value="1"/>
</dbReference>
<keyword evidence="2" id="KW-0238">DNA-binding</keyword>
<organism evidence="5 6">
    <name type="scientific">Lysinimonas soli</name>
    <dbReference type="NCBI Taxonomy" id="1074233"/>
    <lineage>
        <taxon>Bacteria</taxon>
        <taxon>Bacillati</taxon>
        <taxon>Actinomycetota</taxon>
        <taxon>Actinomycetes</taxon>
        <taxon>Micrococcales</taxon>
        <taxon>Microbacteriaceae</taxon>
        <taxon>Lysinimonas</taxon>
    </lineage>
</organism>
<evidence type="ECO:0000256" key="3">
    <source>
        <dbReference type="ARBA" id="ARBA00023163"/>
    </source>
</evidence>
<dbReference type="InterPro" id="IPR011711">
    <property type="entry name" value="GntR_C"/>
</dbReference>
<gene>
    <name evidence="5" type="ORF">ACFPJ4_09425</name>
</gene>
<dbReference type="Pfam" id="PF00392">
    <property type="entry name" value="GntR"/>
    <property type="match status" value="1"/>
</dbReference>
<feature type="domain" description="HTH gntR-type" evidence="4">
    <location>
        <begin position="30"/>
        <end position="97"/>
    </location>
</feature>
<keyword evidence="3" id="KW-0804">Transcription</keyword>
<evidence type="ECO:0000256" key="1">
    <source>
        <dbReference type="ARBA" id="ARBA00023015"/>
    </source>
</evidence>
<dbReference type="EMBL" id="JBHSMG010000002">
    <property type="protein sequence ID" value="MFC5502457.1"/>
    <property type="molecule type" value="Genomic_DNA"/>
</dbReference>
<dbReference type="Pfam" id="PF07729">
    <property type="entry name" value="FCD"/>
    <property type="match status" value="1"/>
</dbReference>
<dbReference type="PRINTS" id="PR00035">
    <property type="entry name" value="HTHGNTR"/>
</dbReference>
<dbReference type="InterPro" id="IPR036390">
    <property type="entry name" value="WH_DNA-bd_sf"/>
</dbReference>
<dbReference type="InterPro" id="IPR000524">
    <property type="entry name" value="Tscrpt_reg_HTH_GntR"/>
</dbReference>
<name>A0ABW0NTA5_9MICO</name>
<evidence type="ECO:0000313" key="5">
    <source>
        <dbReference type="EMBL" id="MFC5502457.1"/>
    </source>
</evidence>
<comment type="caution">
    <text evidence="5">The sequence shown here is derived from an EMBL/GenBank/DDBJ whole genome shotgun (WGS) entry which is preliminary data.</text>
</comment>
<dbReference type="CDD" id="cd07377">
    <property type="entry name" value="WHTH_GntR"/>
    <property type="match status" value="1"/>
</dbReference>
<dbReference type="Gene3D" id="1.10.10.10">
    <property type="entry name" value="Winged helix-like DNA-binding domain superfamily/Winged helix DNA-binding domain"/>
    <property type="match status" value="1"/>
</dbReference>
<dbReference type="PROSITE" id="PS50949">
    <property type="entry name" value="HTH_GNTR"/>
    <property type="match status" value="1"/>
</dbReference>
<dbReference type="InterPro" id="IPR008920">
    <property type="entry name" value="TF_FadR/GntR_C"/>
</dbReference>
<evidence type="ECO:0000313" key="6">
    <source>
        <dbReference type="Proteomes" id="UP001596039"/>
    </source>
</evidence>
<dbReference type="RefSeq" id="WP_386740151.1">
    <property type="nucleotide sequence ID" value="NZ_JBHSMG010000002.1"/>
</dbReference>
<evidence type="ECO:0000259" key="4">
    <source>
        <dbReference type="PROSITE" id="PS50949"/>
    </source>
</evidence>
<dbReference type="SUPFAM" id="SSF46785">
    <property type="entry name" value="Winged helix' DNA-binding domain"/>
    <property type="match status" value="1"/>
</dbReference>
<accession>A0ABW0NTA5</accession>
<dbReference type="InterPro" id="IPR036388">
    <property type="entry name" value="WH-like_DNA-bd_sf"/>
</dbReference>
<dbReference type="SMART" id="SM00895">
    <property type="entry name" value="FCD"/>
    <property type="match status" value="1"/>
</dbReference>
<dbReference type="SUPFAM" id="SSF48008">
    <property type="entry name" value="GntR ligand-binding domain-like"/>
    <property type="match status" value="1"/>
</dbReference>
<sequence>MWFSGPFRQLPLEERDKMPAMPEMRVKRHAPIREQVASILRDAIVDMRLAPGQLVVERQLCEMTMASRPSVREALRQLEAEGLVESQNGRGTFVTVVSADIARDVYQVRAELEGLAVQLFTERADDSLRAEVRGAVARIADAVTGSGETIAILTAKNELYDLLFRGASNPVLHQTVKALQRRVNQLRELTLRQPGRPAQSLDEIQRMAAAIEARDPLVARAAAVHHVEQAGRTVHRALDQERATASED</sequence>
<dbReference type="PANTHER" id="PTHR43537">
    <property type="entry name" value="TRANSCRIPTIONAL REGULATOR, GNTR FAMILY"/>
    <property type="match status" value="1"/>
</dbReference>
<reference evidence="6" key="1">
    <citation type="journal article" date="2019" name="Int. J. Syst. Evol. Microbiol.">
        <title>The Global Catalogue of Microorganisms (GCM) 10K type strain sequencing project: providing services to taxonomists for standard genome sequencing and annotation.</title>
        <authorList>
            <consortium name="The Broad Institute Genomics Platform"/>
            <consortium name="The Broad Institute Genome Sequencing Center for Infectious Disease"/>
            <person name="Wu L."/>
            <person name="Ma J."/>
        </authorList>
    </citation>
    <scope>NUCLEOTIDE SEQUENCE [LARGE SCALE GENOMIC DNA]</scope>
    <source>
        <strain evidence="6">CGMCC 4.6997</strain>
    </source>
</reference>
<keyword evidence="1" id="KW-0805">Transcription regulation</keyword>
<proteinExistence type="predicted"/>
<keyword evidence="6" id="KW-1185">Reference proteome</keyword>
<dbReference type="Proteomes" id="UP001596039">
    <property type="component" value="Unassembled WGS sequence"/>
</dbReference>
<evidence type="ECO:0000256" key="2">
    <source>
        <dbReference type="ARBA" id="ARBA00023125"/>
    </source>
</evidence>